<dbReference type="PANTHER" id="PTHR11699">
    <property type="entry name" value="ALDEHYDE DEHYDROGENASE-RELATED"/>
    <property type="match status" value="1"/>
</dbReference>
<comment type="similarity">
    <text evidence="1">Belongs to the aldehyde dehydrogenase family.</text>
</comment>
<dbReference type="SUPFAM" id="SSF53720">
    <property type="entry name" value="ALDH-like"/>
    <property type="match status" value="1"/>
</dbReference>
<evidence type="ECO:0000256" key="3">
    <source>
        <dbReference type="ARBA" id="ARBA00023002"/>
    </source>
</evidence>
<dbReference type="InterPro" id="IPR015590">
    <property type="entry name" value="Aldehyde_DH_dom"/>
</dbReference>
<dbReference type="CDD" id="cd07078">
    <property type="entry name" value="ALDH"/>
    <property type="match status" value="1"/>
</dbReference>
<dbReference type="InterPro" id="IPR016161">
    <property type="entry name" value="Ald_DH/histidinol_DH"/>
</dbReference>
<dbReference type="GeneID" id="85228620"/>
<evidence type="ECO:0000313" key="6">
    <source>
        <dbReference type="Proteomes" id="UP001301797"/>
    </source>
</evidence>
<dbReference type="InterPro" id="IPR016160">
    <property type="entry name" value="Ald_DH_CS_CYS"/>
</dbReference>
<dbReference type="InterPro" id="IPR016163">
    <property type="entry name" value="Ald_DH_C"/>
</dbReference>
<dbReference type="Gene3D" id="3.40.605.10">
    <property type="entry name" value="Aldehyde Dehydrogenase, Chain A, domain 1"/>
    <property type="match status" value="1"/>
</dbReference>
<dbReference type="KEGG" id="mefw:F1737_00585"/>
<protein>
    <submittedName>
        <fullName evidence="5">Aldehyde dehydrogenase</fullName>
    </submittedName>
</protein>
<gene>
    <name evidence="5" type="ORF">F1737_00585</name>
</gene>
<feature type="domain" description="Aldehyde dehydrogenase" evidence="4">
    <location>
        <begin position="4"/>
        <end position="462"/>
    </location>
</feature>
<proteinExistence type="inferred from homology"/>
<reference evidence="5 6" key="1">
    <citation type="submission" date="2019-09" db="EMBL/GenBank/DDBJ databases">
        <title>The complete genome of Methanoplanus sp. FWC-SCC4.</title>
        <authorList>
            <person name="Chen S.-C."/>
            <person name="Zhou Y.-Z."/>
            <person name="Lai M.-C."/>
        </authorList>
    </citation>
    <scope>NUCLEOTIDE SEQUENCE [LARGE SCALE GENOMIC DNA]</scope>
    <source>
        <strain evidence="5 6">FWC-SCC4</strain>
    </source>
</reference>
<evidence type="ECO:0000259" key="4">
    <source>
        <dbReference type="Pfam" id="PF00171"/>
    </source>
</evidence>
<evidence type="ECO:0000256" key="2">
    <source>
        <dbReference type="ARBA" id="ARBA00011881"/>
    </source>
</evidence>
<sequence length="466" mass="49483">MQETDDKIIVKNPATGSIVGEVVRGRAEDVRDAVDTALLSSDLWAMKKPVERGKILFKSAAAVRARQNDLARLLTSEQGKPLAEAKNEIQGFANILEFYASVSGTISGSSLPKSDYGYAFTKKEPLGVCGAIIPWNMPAIIMGWKVGPALAAGNTLVLKPASSTPLTNMRLAEIMNESGLPEGVLNIVCGSGKEAGAEIVRNKKISAVSFTGSAETGIEVSKLAAGTFKKMTLELGGSDPMVVCSDADIDLAVSGAVSGRFYNCGQTCTAVKRLYVFEDVADEFISKLKEKTEKMTIGDGSAKGTRMGPLHSREGRDGITDVISETVDKGKAEVLTGGYIPTGEDFDAGNFLMPTVLTGVSPDSRVLNEEIFGPVLPVMTVSGMDEAVIEANKTRFGLGASVWTKSIKNASDFAESVDAGIVWVNRHLKVPPEIPFGGEKSSGTGRENGLFALERYMKEKTVIVSP</sequence>
<dbReference type="GO" id="GO:0016620">
    <property type="term" value="F:oxidoreductase activity, acting on the aldehyde or oxo group of donors, NAD or NADP as acceptor"/>
    <property type="evidence" value="ECO:0007669"/>
    <property type="project" value="InterPro"/>
</dbReference>
<dbReference type="InterPro" id="IPR016162">
    <property type="entry name" value="Ald_DH_N"/>
</dbReference>
<accession>A0AA97FAA4</accession>
<dbReference type="Proteomes" id="UP001301797">
    <property type="component" value="Chromosome"/>
</dbReference>
<dbReference type="PROSITE" id="PS00070">
    <property type="entry name" value="ALDEHYDE_DEHYDR_CYS"/>
    <property type="match status" value="1"/>
</dbReference>
<dbReference type="Gene3D" id="3.40.309.10">
    <property type="entry name" value="Aldehyde Dehydrogenase, Chain A, domain 2"/>
    <property type="match status" value="1"/>
</dbReference>
<evidence type="ECO:0000256" key="1">
    <source>
        <dbReference type="ARBA" id="ARBA00009986"/>
    </source>
</evidence>
<dbReference type="AlphaFoldDB" id="A0AA97FAA4"/>
<keyword evidence="6" id="KW-1185">Reference proteome</keyword>
<organism evidence="5 6">
    <name type="scientific">Methanochimaera problematica</name>
    <dbReference type="NCBI Taxonomy" id="2609417"/>
    <lineage>
        <taxon>Archaea</taxon>
        <taxon>Methanobacteriati</taxon>
        <taxon>Methanobacteriota</taxon>
        <taxon>Stenosarchaea group</taxon>
        <taxon>Methanomicrobia</taxon>
        <taxon>Methanomicrobiales</taxon>
        <taxon>Methanomicrobiaceae</taxon>
        <taxon>Methanochimaera</taxon>
    </lineage>
</organism>
<comment type="subunit">
    <text evidence="2">Homotetramer.</text>
</comment>
<keyword evidence="3" id="KW-0560">Oxidoreductase</keyword>
<dbReference type="FunFam" id="3.40.605.10:FF:000007">
    <property type="entry name" value="NAD/NADP-dependent betaine aldehyde dehydrogenase"/>
    <property type="match status" value="1"/>
</dbReference>
<evidence type="ECO:0000313" key="5">
    <source>
        <dbReference type="EMBL" id="WOF15279.1"/>
    </source>
</evidence>
<dbReference type="Pfam" id="PF00171">
    <property type="entry name" value="Aldedh"/>
    <property type="match status" value="1"/>
</dbReference>
<dbReference type="RefSeq" id="WP_317136847.1">
    <property type="nucleotide sequence ID" value="NZ_CP043875.1"/>
</dbReference>
<dbReference type="FunFam" id="3.40.309.10:FF:000009">
    <property type="entry name" value="Aldehyde dehydrogenase A"/>
    <property type="match status" value="1"/>
</dbReference>
<dbReference type="EMBL" id="CP043875">
    <property type="protein sequence ID" value="WOF15279.1"/>
    <property type="molecule type" value="Genomic_DNA"/>
</dbReference>
<name>A0AA97FAA4_9EURY</name>